<dbReference type="Pfam" id="PF13356">
    <property type="entry name" value="Arm-DNA-bind_3"/>
    <property type="match status" value="1"/>
</dbReference>
<evidence type="ECO:0000256" key="2">
    <source>
        <dbReference type="ARBA" id="ARBA00022908"/>
    </source>
</evidence>
<dbReference type="AlphaFoldDB" id="A0A0S3PX15"/>
<comment type="similarity">
    <text evidence="1">Belongs to the 'phage' integrase family.</text>
</comment>
<dbReference type="Pfam" id="PF22022">
    <property type="entry name" value="Phage_int_M"/>
    <property type="match status" value="1"/>
</dbReference>
<dbReference type="KEGG" id="vgo:GJW-30_1_03034"/>
<evidence type="ECO:0000313" key="6">
    <source>
        <dbReference type="EMBL" id="BAT60490.1"/>
    </source>
</evidence>
<keyword evidence="3" id="KW-0238">DNA-binding</keyword>
<dbReference type="GO" id="GO:0003677">
    <property type="term" value="F:DNA binding"/>
    <property type="evidence" value="ECO:0007669"/>
    <property type="project" value="UniProtKB-KW"/>
</dbReference>
<protein>
    <submittedName>
        <fullName evidence="6">Integrase</fullName>
    </submittedName>
</protein>
<keyword evidence="7" id="KW-1185">Reference proteome</keyword>
<proteinExistence type="inferred from homology"/>
<keyword evidence="2" id="KW-0229">DNA integration</keyword>
<dbReference type="Gene3D" id="3.30.160.390">
    <property type="entry name" value="Integrase, DNA-binding domain"/>
    <property type="match status" value="1"/>
</dbReference>
<organism evidence="6 7">
    <name type="scientific">Variibacter gotjawalensis</name>
    <dbReference type="NCBI Taxonomy" id="1333996"/>
    <lineage>
        <taxon>Bacteria</taxon>
        <taxon>Pseudomonadati</taxon>
        <taxon>Pseudomonadota</taxon>
        <taxon>Alphaproteobacteria</taxon>
        <taxon>Hyphomicrobiales</taxon>
        <taxon>Nitrobacteraceae</taxon>
        <taxon>Variibacter</taxon>
    </lineage>
</organism>
<dbReference type="InterPro" id="IPR010998">
    <property type="entry name" value="Integrase_recombinase_N"/>
</dbReference>
<feature type="domain" description="Phage integrase central" evidence="5">
    <location>
        <begin position="57"/>
        <end position="100"/>
    </location>
</feature>
<dbReference type="GO" id="GO:0015074">
    <property type="term" value="P:DNA integration"/>
    <property type="evidence" value="ECO:0007669"/>
    <property type="project" value="UniProtKB-KW"/>
</dbReference>
<evidence type="ECO:0000259" key="4">
    <source>
        <dbReference type="Pfam" id="PF13356"/>
    </source>
</evidence>
<dbReference type="EMBL" id="AP014946">
    <property type="protein sequence ID" value="BAT60490.1"/>
    <property type="molecule type" value="Genomic_DNA"/>
</dbReference>
<dbReference type="InterPro" id="IPR038488">
    <property type="entry name" value="Integrase_DNA-bd_sf"/>
</dbReference>
<evidence type="ECO:0000256" key="1">
    <source>
        <dbReference type="ARBA" id="ARBA00008857"/>
    </source>
</evidence>
<dbReference type="Proteomes" id="UP000236884">
    <property type="component" value="Chromosome"/>
</dbReference>
<evidence type="ECO:0000313" key="7">
    <source>
        <dbReference type="Proteomes" id="UP000236884"/>
    </source>
</evidence>
<dbReference type="PANTHER" id="PTHR30629:SF2">
    <property type="entry name" value="PROPHAGE INTEGRASE INTS-RELATED"/>
    <property type="match status" value="1"/>
</dbReference>
<dbReference type="Gene3D" id="1.10.150.130">
    <property type="match status" value="1"/>
</dbReference>
<reference evidence="6 7" key="1">
    <citation type="submission" date="2015-08" db="EMBL/GenBank/DDBJ databases">
        <title>Investigation of the bacterial diversity of lava forest soil.</title>
        <authorList>
            <person name="Lee J.S."/>
        </authorList>
    </citation>
    <scope>NUCLEOTIDE SEQUENCE [LARGE SCALE GENOMIC DNA]</scope>
    <source>
        <strain evidence="6 7">GJW-30</strain>
    </source>
</reference>
<sequence length="107" mass="12055">MFLYRRNNKLREMGLGSARDVSLADARAAAAELRKALQAGLDPLLQRQLSEGVTVTFADCAKRYIDANKAGWRNEKHAAQWERTLEVYAYPVIGELPVADRNNPRKP</sequence>
<accession>A0A0S3PX15</accession>
<dbReference type="InterPro" id="IPR050808">
    <property type="entry name" value="Phage_Integrase"/>
</dbReference>
<dbReference type="PANTHER" id="PTHR30629">
    <property type="entry name" value="PROPHAGE INTEGRASE"/>
    <property type="match status" value="1"/>
</dbReference>
<gene>
    <name evidence="6" type="ORF">GJW-30_1_03034</name>
</gene>
<name>A0A0S3PX15_9BRAD</name>
<evidence type="ECO:0000256" key="3">
    <source>
        <dbReference type="ARBA" id="ARBA00023125"/>
    </source>
</evidence>
<feature type="domain" description="Integrase DNA-binding" evidence="4">
    <location>
        <begin position="2"/>
        <end position="48"/>
    </location>
</feature>
<evidence type="ECO:0000259" key="5">
    <source>
        <dbReference type="Pfam" id="PF22022"/>
    </source>
</evidence>
<dbReference type="InterPro" id="IPR053876">
    <property type="entry name" value="Phage_int_M"/>
</dbReference>
<dbReference type="InterPro" id="IPR025166">
    <property type="entry name" value="Integrase_DNA_bind_dom"/>
</dbReference>